<evidence type="ECO:0000313" key="3">
    <source>
        <dbReference type="EMBL" id="CDO73222.1"/>
    </source>
</evidence>
<evidence type="ECO:0000256" key="1">
    <source>
        <dbReference type="SAM" id="MobiDB-lite"/>
    </source>
</evidence>
<feature type="region of interest" description="Disordered" evidence="1">
    <location>
        <begin position="344"/>
        <end position="365"/>
    </location>
</feature>
<dbReference type="InterPro" id="IPR019496">
    <property type="entry name" value="NUFIP1_cons_dom"/>
</dbReference>
<dbReference type="InterPro" id="IPR039136">
    <property type="entry name" value="NUFIP1-like"/>
</dbReference>
<feature type="compositionally biased region" description="Acidic residues" evidence="1">
    <location>
        <begin position="235"/>
        <end position="247"/>
    </location>
</feature>
<dbReference type="AlphaFoldDB" id="A0A060SFD8"/>
<organism evidence="3 4">
    <name type="scientific">Pycnoporus cinnabarinus</name>
    <name type="common">Cinnabar-red polypore</name>
    <name type="synonym">Trametes cinnabarina</name>
    <dbReference type="NCBI Taxonomy" id="5643"/>
    <lineage>
        <taxon>Eukaryota</taxon>
        <taxon>Fungi</taxon>
        <taxon>Dikarya</taxon>
        <taxon>Basidiomycota</taxon>
        <taxon>Agaricomycotina</taxon>
        <taxon>Agaricomycetes</taxon>
        <taxon>Polyporales</taxon>
        <taxon>Polyporaceae</taxon>
        <taxon>Trametes</taxon>
    </lineage>
</organism>
<dbReference type="HOGENOM" id="CLU_024455_0_0_1"/>
<reference evidence="3" key="1">
    <citation type="submission" date="2014-01" db="EMBL/GenBank/DDBJ databases">
        <title>The genome of the white-rot fungus Pycnoporus cinnabarinus: a basidiomycete model with a versatile arsenal for lignocellulosic biomass breakdown.</title>
        <authorList>
            <person name="Levasseur A."/>
            <person name="Lomascolo A."/>
            <person name="Ruiz-Duenas F.J."/>
            <person name="Uzan E."/>
            <person name="Piumi F."/>
            <person name="Kues U."/>
            <person name="Ram A.F.J."/>
            <person name="Murat C."/>
            <person name="Haon M."/>
            <person name="Benoit I."/>
            <person name="Arfi Y."/>
            <person name="Chevret D."/>
            <person name="Drula E."/>
            <person name="Kwon M.J."/>
            <person name="Gouret P."/>
            <person name="Lesage-Meessen L."/>
            <person name="Lombard V."/>
            <person name="Mariette J."/>
            <person name="Noirot C."/>
            <person name="Park J."/>
            <person name="Patyshakuliyeva A."/>
            <person name="Wieneger R.A.B."/>
            <person name="Wosten H.A.B."/>
            <person name="Martin F."/>
            <person name="Coutinho P.M."/>
            <person name="de Vries R."/>
            <person name="Martinez A.T."/>
            <person name="Klopp C."/>
            <person name="Pontarotti P."/>
            <person name="Henrissat B."/>
            <person name="Record E."/>
        </authorList>
    </citation>
    <scope>NUCLEOTIDE SEQUENCE [LARGE SCALE GENOMIC DNA]</scope>
    <source>
        <strain evidence="3">BRFM137</strain>
    </source>
</reference>
<feature type="region of interest" description="Disordered" evidence="1">
    <location>
        <begin position="87"/>
        <end position="283"/>
    </location>
</feature>
<feature type="domain" description="FMR1-interacting protein 1 conserved" evidence="2">
    <location>
        <begin position="60"/>
        <end position="110"/>
    </location>
</feature>
<protein>
    <recommendedName>
        <fullName evidence="2">FMR1-interacting protein 1 conserved domain-containing protein</fullName>
    </recommendedName>
</protein>
<comment type="caution">
    <text evidence="3">The sequence shown here is derived from an EMBL/GenBank/DDBJ whole genome shotgun (WGS) entry which is preliminary data.</text>
</comment>
<evidence type="ECO:0000259" key="2">
    <source>
        <dbReference type="Pfam" id="PF10453"/>
    </source>
</evidence>
<feature type="region of interest" description="Disordered" evidence="1">
    <location>
        <begin position="1"/>
        <end position="22"/>
    </location>
</feature>
<feature type="compositionally biased region" description="Polar residues" evidence="1">
    <location>
        <begin position="1"/>
        <end position="14"/>
    </location>
</feature>
<dbReference type="OMA" id="YNPFAQR"/>
<dbReference type="OrthoDB" id="273070at2759"/>
<evidence type="ECO:0000313" key="4">
    <source>
        <dbReference type="Proteomes" id="UP000029665"/>
    </source>
</evidence>
<dbReference type="GO" id="GO:0003723">
    <property type="term" value="F:RNA binding"/>
    <property type="evidence" value="ECO:0007669"/>
    <property type="project" value="InterPro"/>
</dbReference>
<accession>A0A060SFD8</accession>
<dbReference type="Proteomes" id="UP000029665">
    <property type="component" value="Unassembled WGS sequence"/>
</dbReference>
<dbReference type="GO" id="GO:0000492">
    <property type="term" value="P:box C/D snoRNP assembly"/>
    <property type="evidence" value="ECO:0007669"/>
    <property type="project" value="TreeGrafter"/>
</dbReference>
<keyword evidence="4" id="KW-1185">Reference proteome</keyword>
<dbReference type="PANTHER" id="PTHR13309">
    <property type="entry name" value="NUCLEAR FRAGILE X MENTAL RETARDATION PROTEIN INTERACTING PROTEIN 1"/>
    <property type="match status" value="1"/>
</dbReference>
<proteinExistence type="predicted"/>
<dbReference type="STRING" id="5643.A0A060SFD8"/>
<feature type="compositionally biased region" description="Basic and acidic residues" evidence="1">
    <location>
        <begin position="90"/>
        <end position="107"/>
    </location>
</feature>
<dbReference type="EMBL" id="CCBP010000119">
    <property type="protein sequence ID" value="CDO73222.1"/>
    <property type="molecule type" value="Genomic_DNA"/>
</dbReference>
<dbReference type="Pfam" id="PF10453">
    <property type="entry name" value="NUFIP1"/>
    <property type="match status" value="1"/>
</dbReference>
<gene>
    <name evidence="3" type="ORF">BN946_scf185007.g277</name>
</gene>
<feature type="compositionally biased region" description="Basic residues" evidence="1">
    <location>
        <begin position="139"/>
        <end position="152"/>
    </location>
</feature>
<sequence length="365" mass="39532">MQPNRSQQPQQHNYGSYPHPQNNSALAAQAVAAALSNPYGQNYGATQFAQASHYAQAYAQKPVFIQGTSIRLDTPEAIEAWLAERRKRFPTKENVEDKERKMREAVERGQIPFDDGSRRKRKRADDGPGDRSGSQRGGRGGHRGRGRGRGRGRAVDSGWEGRKPAEQDTDPAGMPAPSAVHVSGPTPPTEKKIVNDEAASTGEEGGPDSDSDSDGAPEIITSKAPLGAPQPSEDNAMEVEEVLEEVATETTNSLRPTEAAKQPPEAVKKPRPRQPRRPLYNPFAQRPSLLRNLLLPEIRMTVSNLSQAIHFLVDNDFLDNVELKPGQANERMIEVLPDHAAAVTAPASSVTSSTEVPAVPSPNAS</sequence>
<feature type="compositionally biased region" description="Acidic residues" evidence="1">
    <location>
        <begin position="205"/>
        <end position="215"/>
    </location>
</feature>
<dbReference type="GO" id="GO:0005634">
    <property type="term" value="C:nucleus"/>
    <property type="evidence" value="ECO:0007669"/>
    <property type="project" value="TreeGrafter"/>
</dbReference>
<dbReference type="PANTHER" id="PTHR13309:SF0">
    <property type="entry name" value="FMR1-INTERACTING PROTEIN NUFIP1"/>
    <property type="match status" value="1"/>
</dbReference>
<name>A0A060SFD8_PYCCI</name>